<evidence type="ECO:0000313" key="1">
    <source>
        <dbReference type="EMBL" id="SES50731.1"/>
    </source>
</evidence>
<dbReference type="Gene3D" id="3.40.1580.10">
    <property type="entry name" value="SMI1/KNR4-like"/>
    <property type="match status" value="1"/>
</dbReference>
<dbReference type="InterPro" id="IPR037883">
    <property type="entry name" value="Knr4/Smi1-like_sf"/>
</dbReference>
<name>A0A1H9XX67_9PSEU</name>
<keyword evidence="2" id="KW-1185">Reference proteome</keyword>
<proteinExistence type="predicted"/>
<evidence type="ECO:0000313" key="2">
    <source>
        <dbReference type="Proteomes" id="UP000199028"/>
    </source>
</evidence>
<dbReference type="RefSeq" id="WP_170176658.1">
    <property type="nucleotide sequence ID" value="NZ_FOFT01000021.1"/>
</dbReference>
<reference evidence="2" key="1">
    <citation type="submission" date="2016-10" db="EMBL/GenBank/DDBJ databases">
        <authorList>
            <person name="Varghese N."/>
            <person name="Submissions S."/>
        </authorList>
    </citation>
    <scope>NUCLEOTIDE SEQUENCE [LARGE SCALE GENOMIC DNA]</scope>
    <source>
        <strain evidence="2">CGMCC 4.578</strain>
    </source>
</reference>
<accession>A0A1H9XX67</accession>
<sequence>MDLLAAWRAVLGDVGKPAPAVDWPAVESRLGTALPADYRVLAENYPGLSVDDFMAVFHVVSEKDDEFDLLEFAEQTLGNWRKLRVDVPRAVPHPLYPEPGGLLPWGVTDNNDFLCWLMTGEPDEWPVVVTTVHEWWTYEGTMLSFLTGILRRDIVCPLLTEDFPDEDYEVTAD</sequence>
<dbReference type="Pfam" id="PF14568">
    <property type="entry name" value="SUKH_6"/>
    <property type="match status" value="1"/>
</dbReference>
<dbReference type="Proteomes" id="UP000199028">
    <property type="component" value="Unassembled WGS sequence"/>
</dbReference>
<protein>
    <submittedName>
        <fullName evidence="1">SMI1-KNR4 cell-wall</fullName>
    </submittedName>
</protein>
<dbReference type="EMBL" id="FOFT01000021">
    <property type="protein sequence ID" value="SES50731.1"/>
    <property type="molecule type" value="Genomic_DNA"/>
</dbReference>
<gene>
    <name evidence="1" type="ORF">SAMN05216195_121156</name>
</gene>
<organism evidence="1 2">
    <name type="scientific">Lentzea flaviverrucosa</name>
    <dbReference type="NCBI Taxonomy" id="200379"/>
    <lineage>
        <taxon>Bacteria</taxon>
        <taxon>Bacillati</taxon>
        <taxon>Actinomycetota</taxon>
        <taxon>Actinomycetes</taxon>
        <taxon>Pseudonocardiales</taxon>
        <taxon>Pseudonocardiaceae</taxon>
        <taxon>Lentzea</taxon>
    </lineage>
</organism>
<dbReference type="AlphaFoldDB" id="A0A1H9XX67"/>
<dbReference type="SUPFAM" id="SSF160631">
    <property type="entry name" value="SMI1/KNR4-like"/>
    <property type="match status" value="1"/>
</dbReference>